<dbReference type="Proteomes" id="UP000776276">
    <property type="component" value="Unassembled WGS sequence"/>
</dbReference>
<evidence type="ECO:0000313" key="3">
    <source>
        <dbReference type="Proteomes" id="UP000776276"/>
    </source>
</evidence>
<feature type="region of interest" description="Disordered" evidence="1">
    <location>
        <begin position="1"/>
        <end position="25"/>
    </location>
</feature>
<organism evidence="2 3">
    <name type="scientific">Sphingomonas quercus</name>
    <dbReference type="NCBI Taxonomy" id="2842451"/>
    <lineage>
        <taxon>Bacteria</taxon>
        <taxon>Pseudomonadati</taxon>
        <taxon>Pseudomonadota</taxon>
        <taxon>Alphaproteobacteria</taxon>
        <taxon>Sphingomonadales</taxon>
        <taxon>Sphingomonadaceae</taxon>
        <taxon>Sphingomonas</taxon>
    </lineage>
</organism>
<dbReference type="InterPro" id="IPR010451">
    <property type="entry name" value="Acetoacetate_decarboxylase"/>
</dbReference>
<dbReference type="Pfam" id="PF06314">
    <property type="entry name" value="ADC"/>
    <property type="match status" value="1"/>
</dbReference>
<name>A0ABS6BIJ6_9SPHN</name>
<sequence>MPLVFGPTAGPRQGPDGGKFDMSRTPRTTATVSFLTETEALRGLLPPGCEPVGEPVVTVEHTQLRELAWLAGRGYSMLGVKYPVRFVGDAEQLNGTFLAVLWENMPEPILSGREEIGWAKIYCELPPPRVFEHQAHYRAVWDGHVFLNLTLEDLSPGDPPPPPPPDHAGLLHHRFLPKVSTKGETEVEQMILTPASAGAQVHYDRVLRGSGKVEFVPSRWEQLPTMFHIVNKLAALPVVEWRGGSLIDSCGASDLSDQRILTSS</sequence>
<comment type="caution">
    <text evidence="2">The sequence shown here is derived from an EMBL/GenBank/DDBJ whole genome shotgun (WGS) entry which is preliminary data.</text>
</comment>
<keyword evidence="3" id="KW-1185">Reference proteome</keyword>
<gene>
    <name evidence="2" type="ORF">KOF26_07195</name>
</gene>
<accession>A0ABS6BIJ6</accession>
<evidence type="ECO:0000313" key="2">
    <source>
        <dbReference type="EMBL" id="MBU3077652.1"/>
    </source>
</evidence>
<evidence type="ECO:0000256" key="1">
    <source>
        <dbReference type="SAM" id="MobiDB-lite"/>
    </source>
</evidence>
<proteinExistence type="predicted"/>
<protein>
    <submittedName>
        <fullName evidence="2">Acetoacetate decarboxylase family protein</fullName>
    </submittedName>
</protein>
<reference evidence="2 3" key="1">
    <citation type="submission" date="2021-06" db="EMBL/GenBank/DDBJ databases">
        <title>Sphingomonas sp. XMGL2, whole genome shotgun sequencing project.</title>
        <authorList>
            <person name="Zhao G."/>
            <person name="Shen L."/>
        </authorList>
    </citation>
    <scope>NUCLEOTIDE SEQUENCE [LARGE SCALE GENOMIC DNA]</scope>
    <source>
        <strain evidence="2 3">XMGL2</strain>
    </source>
</reference>
<dbReference type="EMBL" id="JAHKRT010000003">
    <property type="protein sequence ID" value="MBU3077652.1"/>
    <property type="molecule type" value="Genomic_DNA"/>
</dbReference>